<dbReference type="InterPro" id="IPR000679">
    <property type="entry name" value="Znf_GATA"/>
</dbReference>
<dbReference type="PANTHER" id="PTHR47255">
    <property type="entry name" value="GATA TRANSCRIPTION FACTOR 22-RELATED"/>
    <property type="match status" value="1"/>
</dbReference>
<feature type="region of interest" description="Disordered" evidence="5">
    <location>
        <begin position="372"/>
        <end position="412"/>
    </location>
</feature>
<dbReference type="PROSITE" id="PS00344">
    <property type="entry name" value="GATA_ZN_FINGER_1"/>
    <property type="match status" value="1"/>
</dbReference>
<dbReference type="AlphaFoldDB" id="R0MMU4"/>
<dbReference type="STRING" id="578461.R0MMU4"/>
<dbReference type="InterPro" id="IPR052138">
    <property type="entry name" value="GATA_ZnFinger_Domain"/>
</dbReference>
<dbReference type="HOGENOM" id="CLU_667469_0_0_1"/>
<dbReference type="VEuPathDB" id="MicrosporidiaDB:NBO_33g0004"/>
<evidence type="ECO:0000256" key="2">
    <source>
        <dbReference type="ARBA" id="ARBA00022771"/>
    </source>
</evidence>
<feature type="region of interest" description="Disordered" evidence="5">
    <location>
        <begin position="40"/>
        <end position="64"/>
    </location>
</feature>
<evidence type="ECO:0000256" key="5">
    <source>
        <dbReference type="SAM" id="MobiDB-lite"/>
    </source>
</evidence>
<dbReference type="SUPFAM" id="SSF57716">
    <property type="entry name" value="Glucocorticoid receptor-like (DNA-binding domain)"/>
    <property type="match status" value="1"/>
</dbReference>
<keyword evidence="1" id="KW-0479">Metal-binding</keyword>
<dbReference type="Proteomes" id="UP000016927">
    <property type="component" value="Unassembled WGS sequence"/>
</dbReference>
<organism evidence="7 8">
    <name type="scientific">Nosema bombycis (strain CQ1 / CVCC 102059)</name>
    <name type="common">Microsporidian parasite</name>
    <name type="synonym">Pebrine of silkworm</name>
    <dbReference type="NCBI Taxonomy" id="578461"/>
    <lineage>
        <taxon>Eukaryota</taxon>
        <taxon>Fungi</taxon>
        <taxon>Fungi incertae sedis</taxon>
        <taxon>Microsporidia</taxon>
        <taxon>Nosematidae</taxon>
        <taxon>Nosema</taxon>
    </lineage>
</organism>
<evidence type="ECO:0000256" key="1">
    <source>
        <dbReference type="ARBA" id="ARBA00022723"/>
    </source>
</evidence>
<name>R0MMU4_NOSB1</name>
<feature type="compositionally biased region" description="Basic and acidic residues" evidence="5">
    <location>
        <begin position="396"/>
        <end position="412"/>
    </location>
</feature>
<keyword evidence="3" id="KW-0862">Zinc</keyword>
<evidence type="ECO:0000256" key="3">
    <source>
        <dbReference type="ARBA" id="ARBA00022833"/>
    </source>
</evidence>
<dbReference type="Pfam" id="PF00320">
    <property type="entry name" value="GATA"/>
    <property type="match status" value="1"/>
</dbReference>
<gene>
    <name evidence="7" type="primary">YCF8</name>
    <name evidence="7" type="ORF">NBO_33g0004</name>
</gene>
<dbReference type="PROSITE" id="PS50114">
    <property type="entry name" value="GATA_ZN_FINGER_2"/>
    <property type="match status" value="1"/>
</dbReference>
<evidence type="ECO:0000313" key="8">
    <source>
        <dbReference type="Proteomes" id="UP000016927"/>
    </source>
</evidence>
<accession>R0MMU4</accession>
<reference evidence="7 8" key="1">
    <citation type="journal article" date="2013" name="BMC Genomics">
        <title>Comparative genomics of parasitic silkworm microsporidia reveal an association between genome expansion and host adaptation.</title>
        <authorList>
            <person name="Pan G."/>
            <person name="Xu J."/>
            <person name="Li T."/>
            <person name="Xia Q."/>
            <person name="Liu S.L."/>
            <person name="Zhang G."/>
            <person name="Li S."/>
            <person name="Li C."/>
            <person name="Liu H."/>
            <person name="Yang L."/>
            <person name="Liu T."/>
            <person name="Zhang X."/>
            <person name="Wu Z."/>
            <person name="Fan W."/>
            <person name="Dang X."/>
            <person name="Xiang H."/>
            <person name="Tao M."/>
            <person name="Li Y."/>
            <person name="Hu J."/>
            <person name="Li Z."/>
            <person name="Lin L."/>
            <person name="Luo J."/>
            <person name="Geng L."/>
            <person name="Wang L."/>
            <person name="Long M."/>
            <person name="Wan Y."/>
            <person name="He N."/>
            <person name="Zhang Z."/>
            <person name="Lu C."/>
            <person name="Keeling P.J."/>
            <person name="Wang J."/>
            <person name="Xiang Z."/>
            <person name="Zhou Z."/>
        </authorList>
    </citation>
    <scope>NUCLEOTIDE SEQUENCE [LARGE SCALE GENOMIC DNA]</scope>
    <source>
        <strain evidence="8">CQ1 / CVCC 102059</strain>
    </source>
</reference>
<dbReference type="GO" id="GO:0043565">
    <property type="term" value="F:sequence-specific DNA binding"/>
    <property type="evidence" value="ECO:0007669"/>
    <property type="project" value="InterPro"/>
</dbReference>
<evidence type="ECO:0000256" key="4">
    <source>
        <dbReference type="PROSITE-ProRule" id="PRU00094"/>
    </source>
</evidence>
<dbReference type="InterPro" id="IPR013088">
    <property type="entry name" value="Znf_NHR/GATA"/>
</dbReference>
<sequence length="412" mass="48297">MSKTSHSSVYYFDLKLKLNPNSSFFYYKIIILNKTMTDLSQHKKSDNTKNEIEEHEREHDRRIYEQNYSYSYGYPPNGYNKQPNFEKPPSQMYENSKHGEEQVHEKYDHKDFYTMNTNHDSKMNEQKNVYEAYEPKDAYYAPNMYYGPPEGQQSMIENGYVYKNNEVYPTDAYNMHPSKAYDARYGYNDHMYDRYAYNNNNYFGYNGYTPKISREMKRKAKQRICSNCSTTSTPSWRRGENGKSLLCNACGLYQKLHGRPRPYTVTSGGKTKALKGGYEKTLCVSCSNLYPISEIRSGSNAHICDSCLGHIKSSRDGDNIYRPDERYSSYSPYNQNMYEYGNSYYRTNEDHINGSYDLNPDARIEEDNHHGFVEDKNSKSYDNSVYENVQSNKIYEPGKDITGKTSNKKEQK</sequence>
<dbReference type="GO" id="GO:0006355">
    <property type="term" value="P:regulation of DNA-templated transcription"/>
    <property type="evidence" value="ECO:0007669"/>
    <property type="project" value="InterPro"/>
</dbReference>
<evidence type="ECO:0000313" key="7">
    <source>
        <dbReference type="EMBL" id="EOB14198.1"/>
    </source>
</evidence>
<dbReference type="GO" id="GO:0008270">
    <property type="term" value="F:zinc ion binding"/>
    <property type="evidence" value="ECO:0007669"/>
    <property type="project" value="UniProtKB-KW"/>
</dbReference>
<proteinExistence type="predicted"/>
<keyword evidence="8" id="KW-1185">Reference proteome</keyword>
<dbReference type="Gene3D" id="3.30.50.10">
    <property type="entry name" value="Erythroid Transcription Factor GATA-1, subunit A"/>
    <property type="match status" value="1"/>
</dbReference>
<dbReference type="CDD" id="cd00202">
    <property type="entry name" value="ZnF_GATA"/>
    <property type="match status" value="1"/>
</dbReference>
<evidence type="ECO:0000259" key="6">
    <source>
        <dbReference type="PROSITE" id="PS50114"/>
    </source>
</evidence>
<protein>
    <submittedName>
        <fullName evidence="7">GATA zinc finger domain-containing protein</fullName>
    </submittedName>
</protein>
<dbReference type="EMBL" id="KB908941">
    <property type="protein sequence ID" value="EOB14198.1"/>
    <property type="molecule type" value="Genomic_DNA"/>
</dbReference>
<keyword evidence="2 4" id="KW-0863">Zinc-finger</keyword>
<dbReference type="OrthoDB" id="515401at2759"/>
<feature type="compositionally biased region" description="Polar residues" evidence="5">
    <location>
        <begin position="380"/>
        <end position="393"/>
    </location>
</feature>
<dbReference type="SMART" id="SM00401">
    <property type="entry name" value="ZnF_GATA"/>
    <property type="match status" value="1"/>
</dbReference>
<feature type="domain" description="GATA-type" evidence="6">
    <location>
        <begin position="219"/>
        <end position="264"/>
    </location>
</feature>
<dbReference type="PANTHER" id="PTHR47255:SF4">
    <property type="entry name" value="GATA ZINC FINGER DOMAIN-CONTAINING PROTEIN 12"/>
    <property type="match status" value="1"/>
</dbReference>